<dbReference type="Proteomes" id="UP000235145">
    <property type="component" value="Unassembled WGS sequence"/>
</dbReference>
<evidence type="ECO:0000256" key="1">
    <source>
        <dbReference type="SAM" id="MobiDB-lite"/>
    </source>
</evidence>
<feature type="compositionally biased region" description="Polar residues" evidence="1">
    <location>
        <begin position="45"/>
        <end position="56"/>
    </location>
</feature>
<name>A0A9R1VGC2_LACSA</name>
<evidence type="ECO:0000259" key="2">
    <source>
        <dbReference type="Pfam" id="PF25597"/>
    </source>
</evidence>
<feature type="compositionally biased region" description="Basic and acidic residues" evidence="1">
    <location>
        <begin position="63"/>
        <end position="83"/>
    </location>
</feature>
<dbReference type="AlphaFoldDB" id="A0A9R1VGC2"/>
<feature type="domain" description="Retroviral polymerase SH3-like" evidence="2">
    <location>
        <begin position="2"/>
        <end position="43"/>
    </location>
</feature>
<organism evidence="3 4">
    <name type="scientific">Lactuca sativa</name>
    <name type="common">Garden lettuce</name>
    <dbReference type="NCBI Taxonomy" id="4236"/>
    <lineage>
        <taxon>Eukaryota</taxon>
        <taxon>Viridiplantae</taxon>
        <taxon>Streptophyta</taxon>
        <taxon>Embryophyta</taxon>
        <taxon>Tracheophyta</taxon>
        <taxon>Spermatophyta</taxon>
        <taxon>Magnoliopsida</taxon>
        <taxon>eudicotyledons</taxon>
        <taxon>Gunneridae</taxon>
        <taxon>Pentapetalae</taxon>
        <taxon>asterids</taxon>
        <taxon>campanulids</taxon>
        <taxon>Asterales</taxon>
        <taxon>Asteraceae</taxon>
        <taxon>Cichorioideae</taxon>
        <taxon>Cichorieae</taxon>
        <taxon>Lactucinae</taxon>
        <taxon>Lactuca</taxon>
    </lineage>
</organism>
<protein>
    <recommendedName>
        <fullName evidence="2">Retroviral polymerase SH3-like domain-containing protein</fullName>
    </recommendedName>
</protein>
<comment type="caution">
    <text evidence="3">The sequence shown here is derived from an EMBL/GenBank/DDBJ whole genome shotgun (WGS) entry which is preliminary data.</text>
</comment>
<sequence length="156" mass="17841">MKSVFNGYPQNNKAYRLLDDESGVVGQSKDVEFFEDKFSKDDENSNNTKSISTSDETLPPPPIEEKPMRSTRSRIDEKSDKRGHFSINLDDDPKIFTKAMTSSYAPLWKKSKNDEMDSIMSNGTWVLADLPKGRRPIGSRWIFKRKYHPNGSIVGF</sequence>
<dbReference type="InterPro" id="IPR057670">
    <property type="entry name" value="SH3_retrovirus"/>
</dbReference>
<evidence type="ECO:0000313" key="4">
    <source>
        <dbReference type="Proteomes" id="UP000235145"/>
    </source>
</evidence>
<dbReference type="Pfam" id="PF25597">
    <property type="entry name" value="SH3_retrovirus"/>
    <property type="match status" value="1"/>
</dbReference>
<proteinExistence type="predicted"/>
<feature type="compositionally biased region" description="Basic and acidic residues" evidence="1">
    <location>
        <begin position="34"/>
        <end position="43"/>
    </location>
</feature>
<reference evidence="3 4" key="1">
    <citation type="journal article" date="2017" name="Nat. Commun.">
        <title>Genome assembly with in vitro proximity ligation data and whole-genome triplication in lettuce.</title>
        <authorList>
            <person name="Reyes-Chin-Wo S."/>
            <person name="Wang Z."/>
            <person name="Yang X."/>
            <person name="Kozik A."/>
            <person name="Arikit S."/>
            <person name="Song C."/>
            <person name="Xia L."/>
            <person name="Froenicke L."/>
            <person name="Lavelle D.O."/>
            <person name="Truco M.J."/>
            <person name="Xia R."/>
            <person name="Zhu S."/>
            <person name="Xu C."/>
            <person name="Xu H."/>
            <person name="Xu X."/>
            <person name="Cox K."/>
            <person name="Korf I."/>
            <person name="Meyers B.C."/>
            <person name="Michelmore R.W."/>
        </authorList>
    </citation>
    <scope>NUCLEOTIDE SEQUENCE [LARGE SCALE GENOMIC DNA]</scope>
    <source>
        <strain evidence="4">cv. Salinas</strain>
        <tissue evidence="3">Seedlings</tissue>
    </source>
</reference>
<accession>A0A9R1VGC2</accession>
<dbReference type="EMBL" id="NBSK02000005">
    <property type="protein sequence ID" value="KAJ0204255.1"/>
    <property type="molecule type" value="Genomic_DNA"/>
</dbReference>
<keyword evidence="4" id="KW-1185">Reference proteome</keyword>
<evidence type="ECO:0000313" key="3">
    <source>
        <dbReference type="EMBL" id="KAJ0204255.1"/>
    </source>
</evidence>
<gene>
    <name evidence="3" type="ORF">LSAT_V11C500244250</name>
</gene>
<feature type="region of interest" description="Disordered" evidence="1">
    <location>
        <begin position="34"/>
        <end position="86"/>
    </location>
</feature>